<keyword evidence="2" id="KW-1185">Reference proteome</keyword>
<dbReference type="Proteomes" id="UP001269375">
    <property type="component" value="Unassembled WGS sequence"/>
</dbReference>
<dbReference type="RefSeq" id="WP_251589506.1">
    <property type="nucleotide sequence ID" value="NZ_JAMLJI010000001.1"/>
</dbReference>
<reference evidence="1 2" key="1">
    <citation type="submission" date="2023-04" db="EMBL/GenBank/DDBJ databases">
        <title>A long-awaited taxogenomic arrangement of the family Halomonadaceae.</title>
        <authorList>
            <person name="De La Haba R."/>
            <person name="Chuvochina M."/>
            <person name="Wittouck S."/>
            <person name="Arahal D.R."/>
            <person name="Sanchez-Porro C."/>
            <person name="Hugenholtz P."/>
            <person name="Ventosa A."/>
        </authorList>
    </citation>
    <scope>NUCLEOTIDE SEQUENCE [LARGE SCALE GENOMIC DNA]</scope>
    <source>
        <strain evidence="1 2">DSM 22428</strain>
    </source>
</reference>
<dbReference type="Gene3D" id="3.50.50.60">
    <property type="entry name" value="FAD/NAD(P)-binding domain"/>
    <property type="match status" value="1"/>
</dbReference>
<dbReference type="InterPro" id="IPR036188">
    <property type="entry name" value="FAD/NAD-bd_sf"/>
</dbReference>
<dbReference type="Pfam" id="PF05834">
    <property type="entry name" value="Lycopene_cycl"/>
    <property type="match status" value="1"/>
</dbReference>
<evidence type="ECO:0000313" key="2">
    <source>
        <dbReference type="Proteomes" id="UP001269375"/>
    </source>
</evidence>
<sequence length="377" mass="41990">MLELVILGGGCAGLSLAHQLATRAANPPSTLIIEARSTYREDRTWCGWPLEPHAFDDCVVARWSRWGLENGEHRANVRSSIAYEMIDAGRFYDTCLNAIAAHERLTLRTGARVDALVEYDDHVAITLDSGETLLARQVITTLPTPKRLNAPWRWQDFAGWVIDTPRTGALEQAELMNFSVTPAPTRDTLAFVYTLPIDERRALVEWTSFARTPVPLDQLEQALAQHVAERFGEVDVLRRECGSLPMAPAWQRGSARIHPAGTAGGAMRPATGYAFHAIQRWARECREALEASQPPSPPARSKGLEWLDRTFMTALSRHPTLGPDCYVRLFDRLPAERVIRFLAGRPTPLDVVRIMTALPLAPFLESAARTLTANNRP</sequence>
<dbReference type="SUPFAM" id="SSF51905">
    <property type="entry name" value="FAD/NAD(P)-binding domain"/>
    <property type="match status" value="1"/>
</dbReference>
<evidence type="ECO:0000313" key="1">
    <source>
        <dbReference type="EMBL" id="MDR5895691.1"/>
    </source>
</evidence>
<dbReference type="EMBL" id="JARWAO010000003">
    <property type="protein sequence ID" value="MDR5895691.1"/>
    <property type="molecule type" value="Genomic_DNA"/>
</dbReference>
<proteinExistence type="predicted"/>
<accession>A0ABU1GUJ1</accession>
<comment type="caution">
    <text evidence="1">The sequence shown here is derived from an EMBL/GenBank/DDBJ whole genome shotgun (WGS) entry which is preliminary data.</text>
</comment>
<name>A0ABU1GUJ1_9GAMM</name>
<protein>
    <submittedName>
        <fullName evidence="1">Lycopene cyclase family protein</fullName>
    </submittedName>
</protein>
<gene>
    <name evidence="1" type="ORF">QC825_06370</name>
</gene>
<organism evidence="1 2">
    <name type="scientific">Larsenimonas suaedae</name>
    <dbReference type="NCBI Taxonomy" id="1851019"/>
    <lineage>
        <taxon>Bacteria</taxon>
        <taxon>Pseudomonadati</taxon>
        <taxon>Pseudomonadota</taxon>
        <taxon>Gammaproteobacteria</taxon>
        <taxon>Oceanospirillales</taxon>
        <taxon>Halomonadaceae</taxon>
        <taxon>Larsenimonas</taxon>
    </lineage>
</organism>